<feature type="non-terminal residue" evidence="1">
    <location>
        <position position="53"/>
    </location>
</feature>
<accession>A0AA39XRY7</accession>
<dbReference type="EMBL" id="JAULSV010000007">
    <property type="protein sequence ID" value="KAK0639133.1"/>
    <property type="molecule type" value="Genomic_DNA"/>
</dbReference>
<protein>
    <submittedName>
        <fullName evidence="1">Uncharacterized protein</fullName>
    </submittedName>
</protein>
<dbReference type="Proteomes" id="UP001174936">
    <property type="component" value="Unassembled WGS sequence"/>
</dbReference>
<name>A0AA39XRY7_9PEZI</name>
<keyword evidence="2" id="KW-1185">Reference proteome</keyword>
<reference evidence="1" key="1">
    <citation type="submission" date="2023-06" db="EMBL/GenBank/DDBJ databases">
        <title>Genome-scale phylogeny and comparative genomics of the fungal order Sordariales.</title>
        <authorList>
            <consortium name="Lawrence Berkeley National Laboratory"/>
            <person name="Hensen N."/>
            <person name="Bonometti L."/>
            <person name="Westerberg I."/>
            <person name="Brannstrom I.O."/>
            <person name="Guillou S."/>
            <person name="Cros-Aarteil S."/>
            <person name="Calhoun S."/>
            <person name="Haridas S."/>
            <person name="Kuo A."/>
            <person name="Mondo S."/>
            <person name="Pangilinan J."/>
            <person name="Riley R."/>
            <person name="Labutti K."/>
            <person name="Andreopoulos B."/>
            <person name="Lipzen A."/>
            <person name="Chen C."/>
            <person name="Yanf M."/>
            <person name="Daum C."/>
            <person name="Ng V."/>
            <person name="Clum A."/>
            <person name="Steindorff A."/>
            <person name="Ohm R."/>
            <person name="Martin F."/>
            <person name="Silar P."/>
            <person name="Natvig D."/>
            <person name="Lalanne C."/>
            <person name="Gautier V."/>
            <person name="Ament-Velasquez S.L."/>
            <person name="Kruys A."/>
            <person name="Hutchinson M.I."/>
            <person name="Powell A.J."/>
            <person name="Barry K."/>
            <person name="Miller A.N."/>
            <person name="Grigoriev I.V."/>
            <person name="Debuchy R."/>
            <person name="Gladieux P."/>
            <person name="Thoren M.H."/>
            <person name="Johannesson H."/>
        </authorList>
    </citation>
    <scope>NUCLEOTIDE SEQUENCE</scope>
    <source>
        <strain evidence="1">SMH2532-1</strain>
    </source>
</reference>
<gene>
    <name evidence="1" type="ORF">B0T16DRAFT_422481</name>
</gene>
<dbReference type="AlphaFoldDB" id="A0AA39XRY7"/>
<comment type="caution">
    <text evidence="1">The sequence shown here is derived from an EMBL/GenBank/DDBJ whole genome shotgun (WGS) entry which is preliminary data.</text>
</comment>
<evidence type="ECO:0000313" key="1">
    <source>
        <dbReference type="EMBL" id="KAK0639133.1"/>
    </source>
</evidence>
<evidence type="ECO:0000313" key="2">
    <source>
        <dbReference type="Proteomes" id="UP001174936"/>
    </source>
</evidence>
<sequence>MTFNKGCLFVGWVWKERIGWSGDSWWKEQVSLALRMGGSREAQTQPEQVSLLV</sequence>
<proteinExistence type="predicted"/>
<organism evidence="1 2">
    <name type="scientific">Cercophora newfieldiana</name>
    <dbReference type="NCBI Taxonomy" id="92897"/>
    <lineage>
        <taxon>Eukaryota</taxon>
        <taxon>Fungi</taxon>
        <taxon>Dikarya</taxon>
        <taxon>Ascomycota</taxon>
        <taxon>Pezizomycotina</taxon>
        <taxon>Sordariomycetes</taxon>
        <taxon>Sordariomycetidae</taxon>
        <taxon>Sordariales</taxon>
        <taxon>Lasiosphaeriaceae</taxon>
        <taxon>Cercophora</taxon>
    </lineage>
</organism>